<proteinExistence type="inferred from homology"/>
<evidence type="ECO:0000256" key="1">
    <source>
        <dbReference type="HAMAP-Rule" id="MF_01526"/>
    </source>
</evidence>
<organism evidence="2 3">
    <name type="scientific">Biomaibacter acetigenes</name>
    <dbReference type="NCBI Taxonomy" id="2316383"/>
    <lineage>
        <taxon>Bacteria</taxon>
        <taxon>Bacillati</taxon>
        <taxon>Bacillota</taxon>
        <taxon>Clostridia</taxon>
        <taxon>Thermosediminibacterales</taxon>
        <taxon>Tepidanaerobacteraceae</taxon>
        <taxon>Biomaibacter</taxon>
    </lineage>
</organism>
<name>A0A3G2R3S5_9FIRM</name>
<dbReference type="InterPro" id="IPR023378">
    <property type="entry name" value="YheA/YmcA-like_dom_sf"/>
</dbReference>
<dbReference type="EMBL" id="CP033169">
    <property type="protein sequence ID" value="AYO30164.1"/>
    <property type="molecule type" value="Genomic_DNA"/>
</dbReference>
<comment type="similarity">
    <text evidence="1">Belongs to the UPF0342 family.</text>
</comment>
<dbReference type="RefSeq" id="WP_122014418.1">
    <property type="nucleotide sequence ID" value="NZ_CP033169.1"/>
</dbReference>
<dbReference type="Gene3D" id="1.20.1500.10">
    <property type="entry name" value="YheA/YmcA-like"/>
    <property type="match status" value="1"/>
</dbReference>
<evidence type="ECO:0000313" key="3">
    <source>
        <dbReference type="Proteomes" id="UP000280960"/>
    </source>
</evidence>
<dbReference type="Proteomes" id="UP000280960">
    <property type="component" value="Chromosome"/>
</dbReference>
<keyword evidence="3" id="KW-1185">Reference proteome</keyword>
<protein>
    <recommendedName>
        <fullName evidence="1">UPF0342 protein D2962_05630</fullName>
    </recommendedName>
</protein>
<dbReference type="HAMAP" id="MF_01526">
    <property type="entry name" value="UPF0342"/>
    <property type="match status" value="1"/>
</dbReference>
<dbReference type="Pfam" id="PF06133">
    <property type="entry name" value="Com_YlbF"/>
    <property type="match status" value="1"/>
</dbReference>
<reference evidence="2 3" key="1">
    <citation type="submission" date="2018-10" db="EMBL/GenBank/DDBJ databases">
        <authorList>
            <person name="Zhang X."/>
        </authorList>
    </citation>
    <scope>NUCLEOTIDE SEQUENCE [LARGE SCALE GENOMIC DNA]</scope>
    <source>
        <strain evidence="2 3">SK-G1</strain>
    </source>
</reference>
<dbReference type="KEGG" id="bacg:D2962_05630"/>
<gene>
    <name evidence="2" type="ORF">D2962_05630</name>
</gene>
<evidence type="ECO:0000313" key="2">
    <source>
        <dbReference type="EMBL" id="AYO30164.1"/>
    </source>
</evidence>
<accession>A0A3G2R3S5</accession>
<dbReference type="AlphaFoldDB" id="A0A3G2R3S5"/>
<dbReference type="SUPFAM" id="SSF158622">
    <property type="entry name" value="YheA/YmcA-like"/>
    <property type="match status" value="1"/>
</dbReference>
<sequence length="118" mass="13574">MNVYDLAHELARALSQCPEYREFSRAKEELEKDPQAKNMLKDLRTKQLEVEALRLSGKPVDEAVKNLENLYNIVSYNSLLRQYMEAEARFAVLMADIQGIIAKAIGLDFNLDEPNKEE</sequence>
<dbReference type="InterPro" id="IPR010368">
    <property type="entry name" value="Com_YlbF"/>
</dbReference>